<evidence type="ECO:0000256" key="3">
    <source>
        <dbReference type="ARBA" id="ARBA00022989"/>
    </source>
</evidence>
<sequence>MIEGVQRANTPACLVFIVYTLMAAWHLSRNKLLFFSCALFITLAVGVHLTPSFTSFFVFDHYRDSCTDLVNEIVWDVQPKSVDVLDVQKNSTETYDKNWDWVRSGKVSACEFQKFSKSDALHLLNRSWVVVAGDSQARLFVVSLLRLVLDEERMDSIEGDWLKRHSDYKLVIDEIGMKLDFIWAPYETNLTHLIMKYKVKRTYPDVLVMGSGLWHMLHVNNASDYGARLLVLKNSVVSLLPISPELVTNGPVTRCLSNRSPHLFWLGMPTLINGMLNMEAKRERMNDAMWHAYDKVLGDCKLLHQRGGPLMLLDIQSLTRNCGPRCTFDGMHYDGAVYDALAHIMLNDLLAQSYQSL</sequence>
<accession>A0ABQ8HEN2</accession>
<keyword evidence="7" id="KW-1185">Reference proteome</keyword>
<protein>
    <recommendedName>
        <fullName evidence="8">PC-Esterase</fullName>
    </recommendedName>
</protein>
<proteinExistence type="predicted"/>
<evidence type="ECO:0000256" key="1">
    <source>
        <dbReference type="ARBA" id="ARBA00004370"/>
    </source>
</evidence>
<evidence type="ECO:0000256" key="5">
    <source>
        <dbReference type="SAM" id="Phobius"/>
    </source>
</evidence>
<organism evidence="6 7">
    <name type="scientific">Xanthoceras sorbifolium</name>
    <dbReference type="NCBI Taxonomy" id="99658"/>
    <lineage>
        <taxon>Eukaryota</taxon>
        <taxon>Viridiplantae</taxon>
        <taxon>Streptophyta</taxon>
        <taxon>Embryophyta</taxon>
        <taxon>Tracheophyta</taxon>
        <taxon>Spermatophyta</taxon>
        <taxon>Magnoliopsida</taxon>
        <taxon>eudicotyledons</taxon>
        <taxon>Gunneridae</taxon>
        <taxon>Pentapetalae</taxon>
        <taxon>rosids</taxon>
        <taxon>malvids</taxon>
        <taxon>Sapindales</taxon>
        <taxon>Sapindaceae</taxon>
        <taxon>Xanthoceroideae</taxon>
        <taxon>Xanthoceras</taxon>
    </lineage>
</organism>
<gene>
    <name evidence="6" type="ORF">JRO89_XS11G0042100</name>
</gene>
<evidence type="ECO:0000256" key="4">
    <source>
        <dbReference type="ARBA" id="ARBA00023136"/>
    </source>
</evidence>
<dbReference type="EMBL" id="JAFEMO010000011">
    <property type="protein sequence ID" value="KAH7557075.1"/>
    <property type="molecule type" value="Genomic_DNA"/>
</dbReference>
<dbReference type="PANTHER" id="PTHR13533">
    <property type="entry name" value="N-ACETYLNEURAMINATE 9-O-ACETYLTRANSFERASE"/>
    <property type="match status" value="1"/>
</dbReference>
<keyword evidence="3 5" id="KW-1133">Transmembrane helix</keyword>
<reference evidence="6 7" key="1">
    <citation type="submission" date="2021-02" db="EMBL/GenBank/DDBJ databases">
        <title>Plant Genome Project.</title>
        <authorList>
            <person name="Zhang R.-G."/>
        </authorList>
    </citation>
    <scope>NUCLEOTIDE SEQUENCE [LARGE SCALE GENOMIC DNA]</scope>
    <source>
        <tissue evidence="6">Leaves</tissue>
    </source>
</reference>
<feature type="transmembrane region" description="Helical" evidence="5">
    <location>
        <begin position="6"/>
        <end position="25"/>
    </location>
</feature>
<name>A0ABQ8HEN2_9ROSI</name>
<comment type="subcellular location">
    <subcellularLocation>
        <location evidence="1">Membrane</location>
    </subcellularLocation>
</comment>
<keyword evidence="2 5" id="KW-0812">Transmembrane</keyword>
<dbReference type="Proteomes" id="UP000827721">
    <property type="component" value="Unassembled WGS sequence"/>
</dbReference>
<comment type="caution">
    <text evidence="6">The sequence shown here is derived from an EMBL/GenBank/DDBJ whole genome shotgun (WGS) entry which is preliminary data.</text>
</comment>
<keyword evidence="4 5" id="KW-0472">Membrane</keyword>
<evidence type="ECO:0000313" key="6">
    <source>
        <dbReference type="EMBL" id="KAH7557075.1"/>
    </source>
</evidence>
<feature type="transmembrane region" description="Helical" evidence="5">
    <location>
        <begin position="32"/>
        <end position="59"/>
    </location>
</feature>
<evidence type="ECO:0008006" key="8">
    <source>
        <dbReference type="Google" id="ProtNLM"/>
    </source>
</evidence>
<evidence type="ECO:0000313" key="7">
    <source>
        <dbReference type="Proteomes" id="UP000827721"/>
    </source>
</evidence>
<dbReference type="PANTHER" id="PTHR13533:SF31">
    <property type="entry name" value="PROTEIN ALTERED XYLOGLUCAN 9"/>
    <property type="match status" value="1"/>
</dbReference>
<evidence type="ECO:0000256" key="2">
    <source>
        <dbReference type="ARBA" id="ARBA00022692"/>
    </source>
</evidence>